<protein>
    <submittedName>
        <fullName evidence="2">Uncharacterized protein</fullName>
    </submittedName>
</protein>
<comment type="caution">
    <text evidence="2">The sequence shown here is derived from an EMBL/GenBank/DDBJ whole genome shotgun (WGS) entry which is preliminary data.</text>
</comment>
<feature type="chain" id="PRO_5039511819" evidence="1">
    <location>
        <begin position="26"/>
        <end position="224"/>
    </location>
</feature>
<feature type="non-terminal residue" evidence="2">
    <location>
        <position position="224"/>
    </location>
</feature>
<accession>A0A9D1L797</accession>
<reference evidence="2" key="1">
    <citation type="submission" date="2020-10" db="EMBL/GenBank/DDBJ databases">
        <authorList>
            <person name="Gilroy R."/>
        </authorList>
    </citation>
    <scope>NUCLEOTIDE SEQUENCE</scope>
    <source>
        <strain evidence="2">11300</strain>
    </source>
</reference>
<feature type="signal peptide" evidence="1">
    <location>
        <begin position="1"/>
        <end position="25"/>
    </location>
</feature>
<reference evidence="2" key="2">
    <citation type="journal article" date="2021" name="PeerJ">
        <title>Extensive microbial diversity within the chicken gut microbiome revealed by metagenomics and culture.</title>
        <authorList>
            <person name="Gilroy R."/>
            <person name="Ravi A."/>
            <person name="Getino M."/>
            <person name="Pursley I."/>
            <person name="Horton D.L."/>
            <person name="Alikhan N.F."/>
            <person name="Baker D."/>
            <person name="Gharbi K."/>
            <person name="Hall N."/>
            <person name="Watson M."/>
            <person name="Adriaenssens E.M."/>
            <person name="Foster-Nyarko E."/>
            <person name="Jarju S."/>
            <person name="Secka A."/>
            <person name="Antonio M."/>
            <person name="Oren A."/>
            <person name="Chaudhuri R.R."/>
            <person name="La Ragione R."/>
            <person name="Hildebrand F."/>
            <person name="Pallen M.J."/>
        </authorList>
    </citation>
    <scope>NUCLEOTIDE SEQUENCE</scope>
    <source>
        <strain evidence="2">11300</strain>
    </source>
</reference>
<dbReference type="Gene3D" id="2.160.20.20">
    <property type="match status" value="1"/>
</dbReference>
<dbReference type="Proteomes" id="UP000824091">
    <property type="component" value="Unassembled WGS sequence"/>
</dbReference>
<evidence type="ECO:0000313" key="2">
    <source>
        <dbReference type="EMBL" id="HIU27639.1"/>
    </source>
</evidence>
<dbReference type="EMBL" id="DVMO01000067">
    <property type="protein sequence ID" value="HIU27639.1"/>
    <property type="molecule type" value="Genomic_DNA"/>
</dbReference>
<proteinExistence type="predicted"/>
<dbReference type="AlphaFoldDB" id="A0A9D1L797"/>
<organism evidence="2 3">
    <name type="scientific">Candidatus Fimisoma avicola</name>
    <dbReference type="NCBI Taxonomy" id="2840826"/>
    <lineage>
        <taxon>Bacteria</taxon>
        <taxon>Bacillati</taxon>
        <taxon>Bacillota</taxon>
        <taxon>Clostridia</taxon>
        <taxon>Eubacteriales</taxon>
        <taxon>Candidatus Fimisoma</taxon>
    </lineage>
</organism>
<sequence length="224" mass="22250">MKKRFAVIVLSLCMVLALIPTAAFAADGDTIHVGGVALTGSEAEPAYALTDDSGSVTTEGAGESSYNIRWDGSTLTLNNATITQGYSQGYYIGAVTAISCGTDLKIELVGSNTVKGPALTDEGAAETSGIYSEGSITISGTGTLDVRGGDITKTTGDEFVQSYGLYSGEEGNITISSGTVNAFGGDIGTINGSASSSGISADGATVITGGKVTAAGGEITNNSG</sequence>
<gene>
    <name evidence="2" type="ORF">IAD16_04620</name>
</gene>
<keyword evidence="1" id="KW-0732">Signal</keyword>
<evidence type="ECO:0000313" key="3">
    <source>
        <dbReference type="Proteomes" id="UP000824091"/>
    </source>
</evidence>
<dbReference type="InterPro" id="IPR012332">
    <property type="entry name" value="Autotransporter_pectin_lyase_C"/>
</dbReference>
<evidence type="ECO:0000256" key="1">
    <source>
        <dbReference type="SAM" id="SignalP"/>
    </source>
</evidence>
<name>A0A9D1L797_9FIRM</name>